<comment type="caution">
    <text evidence="1">The sequence shown here is derived from an EMBL/GenBank/DDBJ whole genome shotgun (WGS) entry which is preliminary data.</text>
</comment>
<accession>A0A8S9YRP2</accession>
<evidence type="ECO:0000313" key="2">
    <source>
        <dbReference type="Proteomes" id="UP000822476"/>
    </source>
</evidence>
<protein>
    <submittedName>
        <fullName evidence="1">Uncharacterized protein</fullName>
    </submittedName>
</protein>
<dbReference type="Proteomes" id="UP000822476">
    <property type="component" value="Unassembled WGS sequence"/>
</dbReference>
<evidence type="ECO:0000313" key="1">
    <source>
        <dbReference type="EMBL" id="KAF7257639.1"/>
    </source>
</evidence>
<gene>
    <name evidence="1" type="ORF">EG68_05491</name>
</gene>
<reference evidence="1" key="1">
    <citation type="submission" date="2019-07" db="EMBL/GenBank/DDBJ databases">
        <title>Annotation for the trematode Paragonimus miyazaki's.</title>
        <authorList>
            <person name="Choi Y.-J."/>
        </authorList>
    </citation>
    <scope>NUCLEOTIDE SEQUENCE</scope>
    <source>
        <strain evidence="1">Japan</strain>
    </source>
</reference>
<organism evidence="1 2">
    <name type="scientific">Paragonimus skrjabini miyazakii</name>
    <dbReference type="NCBI Taxonomy" id="59628"/>
    <lineage>
        <taxon>Eukaryota</taxon>
        <taxon>Metazoa</taxon>
        <taxon>Spiralia</taxon>
        <taxon>Lophotrochozoa</taxon>
        <taxon>Platyhelminthes</taxon>
        <taxon>Trematoda</taxon>
        <taxon>Digenea</taxon>
        <taxon>Plagiorchiida</taxon>
        <taxon>Troglotremata</taxon>
        <taxon>Troglotrematidae</taxon>
        <taxon>Paragonimus</taxon>
    </lineage>
</organism>
<name>A0A8S9YRP2_9TREM</name>
<sequence>MVTNAPEADYKLVIKPGYELKYTRIKVTGRLRNLCASYF</sequence>
<proteinExistence type="predicted"/>
<keyword evidence="2" id="KW-1185">Reference proteome</keyword>
<dbReference type="EMBL" id="JTDE01002244">
    <property type="protein sequence ID" value="KAF7257639.1"/>
    <property type="molecule type" value="Genomic_DNA"/>
</dbReference>
<dbReference type="AlphaFoldDB" id="A0A8S9YRP2"/>